<dbReference type="Proteomes" id="UP001305779">
    <property type="component" value="Unassembled WGS sequence"/>
</dbReference>
<dbReference type="SUPFAM" id="SSF54695">
    <property type="entry name" value="POZ domain"/>
    <property type="match status" value="1"/>
</dbReference>
<dbReference type="InterPro" id="IPR011333">
    <property type="entry name" value="SKP1/BTB/POZ_sf"/>
</dbReference>
<name>A0ABR0E2V5_ZASCE</name>
<dbReference type="PANTHER" id="PTHR47843:SF2">
    <property type="entry name" value="BTB DOMAIN-CONTAINING PROTEIN"/>
    <property type="match status" value="1"/>
</dbReference>
<evidence type="ECO:0000259" key="1">
    <source>
        <dbReference type="PROSITE" id="PS50097"/>
    </source>
</evidence>
<comment type="caution">
    <text evidence="2">The sequence shown here is derived from an EMBL/GenBank/DDBJ whole genome shotgun (WGS) entry which is preliminary data.</text>
</comment>
<dbReference type="InterPro" id="IPR000210">
    <property type="entry name" value="BTB/POZ_dom"/>
</dbReference>
<evidence type="ECO:0000313" key="3">
    <source>
        <dbReference type="Proteomes" id="UP001305779"/>
    </source>
</evidence>
<sequence>MAEEQAPAKKLRFTNNFVTIKATLDDETESFHVHEDIIKERSQYFRTAFDKKWAEGKAREIEMQEDDPEIVSGYLEFIYRGSICSAPFSSDSEERNRAIQHLIRLYVFGEKIQDDEFCNSTLRTLVTRCSEKDSTGSTWYPTGNSVRTLYDGTPTNSPARCFLVDMHLEHGEEEWLGEDAEHHHPEFLFDLARQLMRTKQQDSYESPMAKVEKWMKKA</sequence>
<organism evidence="2 3">
    <name type="scientific">Zasmidium cellare</name>
    <name type="common">Wine cellar mold</name>
    <name type="synonym">Racodium cellare</name>
    <dbReference type="NCBI Taxonomy" id="395010"/>
    <lineage>
        <taxon>Eukaryota</taxon>
        <taxon>Fungi</taxon>
        <taxon>Dikarya</taxon>
        <taxon>Ascomycota</taxon>
        <taxon>Pezizomycotina</taxon>
        <taxon>Dothideomycetes</taxon>
        <taxon>Dothideomycetidae</taxon>
        <taxon>Mycosphaerellales</taxon>
        <taxon>Mycosphaerellaceae</taxon>
        <taxon>Zasmidium</taxon>
    </lineage>
</organism>
<dbReference type="Pfam" id="PF00651">
    <property type="entry name" value="BTB"/>
    <property type="match status" value="1"/>
</dbReference>
<dbReference type="PANTHER" id="PTHR47843">
    <property type="entry name" value="BTB DOMAIN-CONTAINING PROTEIN-RELATED"/>
    <property type="match status" value="1"/>
</dbReference>
<reference evidence="2 3" key="1">
    <citation type="journal article" date="2023" name="G3 (Bethesda)">
        <title>A chromosome-level genome assembly of Zasmidium syzygii isolated from banana leaves.</title>
        <authorList>
            <person name="van Westerhoven A.C."/>
            <person name="Mehrabi R."/>
            <person name="Talebi R."/>
            <person name="Steentjes M.B.F."/>
            <person name="Corcolon B."/>
            <person name="Chong P.A."/>
            <person name="Kema G.H.J."/>
            <person name="Seidl M.F."/>
        </authorList>
    </citation>
    <scope>NUCLEOTIDE SEQUENCE [LARGE SCALE GENOMIC DNA]</scope>
    <source>
        <strain evidence="2 3">P124</strain>
    </source>
</reference>
<accession>A0ABR0E2V5</accession>
<dbReference type="EMBL" id="JAXOVC010000011">
    <property type="protein sequence ID" value="KAK4495740.1"/>
    <property type="molecule type" value="Genomic_DNA"/>
</dbReference>
<evidence type="ECO:0000313" key="2">
    <source>
        <dbReference type="EMBL" id="KAK4495740.1"/>
    </source>
</evidence>
<dbReference type="CDD" id="cd18186">
    <property type="entry name" value="BTB_POZ_ZBTB_KLHL-like"/>
    <property type="match status" value="1"/>
</dbReference>
<feature type="domain" description="BTB" evidence="1">
    <location>
        <begin position="14"/>
        <end position="87"/>
    </location>
</feature>
<proteinExistence type="predicted"/>
<gene>
    <name evidence="2" type="ORF">PRZ48_013008</name>
</gene>
<dbReference type="PROSITE" id="PS50097">
    <property type="entry name" value="BTB"/>
    <property type="match status" value="1"/>
</dbReference>
<keyword evidence="3" id="KW-1185">Reference proteome</keyword>
<protein>
    <recommendedName>
        <fullName evidence="1">BTB domain-containing protein</fullName>
    </recommendedName>
</protein>
<dbReference type="Gene3D" id="3.30.710.10">
    <property type="entry name" value="Potassium Channel Kv1.1, Chain A"/>
    <property type="match status" value="1"/>
</dbReference>